<feature type="chain" id="PRO_5046291544" evidence="6">
    <location>
        <begin position="20"/>
        <end position="181"/>
    </location>
</feature>
<keyword evidence="2 4" id="KW-0472">Membrane</keyword>
<dbReference type="PROSITE" id="PS01068">
    <property type="entry name" value="OMPA_1"/>
    <property type="match status" value="1"/>
</dbReference>
<dbReference type="PANTHER" id="PTHR30329">
    <property type="entry name" value="STATOR ELEMENT OF FLAGELLAR MOTOR COMPLEX"/>
    <property type="match status" value="1"/>
</dbReference>
<evidence type="ECO:0000256" key="5">
    <source>
        <dbReference type="SAM" id="MobiDB-lite"/>
    </source>
</evidence>
<evidence type="ECO:0000256" key="1">
    <source>
        <dbReference type="ARBA" id="ARBA00004442"/>
    </source>
</evidence>
<dbReference type="EMBL" id="CP089984">
    <property type="protein sequence ID" value="WXB16038.1"/>
    <property type="molecule type" value="Genomic_DNA"/>
</dbReference>
<sequence>MMRAIPTLLSAVVLATACAGTEKTARAPEPPSTTIITSAPAPTAPSSKLQSVSPGVAVSDEIAQTCRLAFADIEQAPKFDFDSDELAPSDRDALQRIGKCLTTGPLAGHEIQLVGRADPRGTEQYNMALGARRADTVATYLKALGVGANRLHETSRGELDSTGTDEVTWAKDRRVDVLLAP</sequence>
<feature type="domain" description="OmpA-like" evidence="7">
    <location>
        <begin position="66"/>
        <end position="181"/>
    </location>
</feature>
<evidence type="ECO:0000313" key="9">
    <source>
        <dbReference type="Proteomes" id="UP001370348"/>
    </source>
</evidence>
<dbReference type="Gene3D" id="3.30.1330.60">
    <property type="entry name" value="OmpA-like domain"/>
    <property type="match status" value="1"/>
</dbReference>
<dbReference type="InterPro" id="IPR006665">
    <property type="entry name" value="OmpA-like"/>
</dbReference>
<keyword evidence="9" id="KW-1185">Reference proteome</keyword>
<dbReference type="PRINTS" id="PR01021">
    <property type="entry name" value="OMPADOMAIN"/>
</dbReference>
<protein>
    <submittedName>
        <fullName evidence="8">OmpA family protein</fullName>
    </submittedName>
</protein>
<dbReference type="PROSITE" id="PS51123">
    <property type="entry name" value="OMPA_2"/>
    <property type="match status" value="1"/>
</dbReference>
<evidence type="ECO:0000256" key="3">
    <source>
        <dbReference type="ARBA" id="ARBA00023237"/>
    </source>
</evidence>
<dbReference type="InterPro" id="IPR006664">
    <property type="entry name" value="OMP_bac"/>
</dbReference>
<evidence type="ECO:0000256" key="2">
    <source>
        <dbReference type="ARBA" id="ARBA00023136"/>
    </source>
</evidence>
<dbReference type="PANTHER" id="PTHR30329:SF21">
    <property type="entry name" value="LIPOPROTEIN YIAD-RELATED"/>
    <property type="match status" value="1"/>
</dbReference>
<dbReference type="Pfam" id="PF00691">
    <property type="entry name" value="OmpA"/>
    <property type="match status" value="1"/>
</dbReference>
<dbReference type="SUPFAM" id="SSF103088">
    <property type="entry name" value="OmpA-like"/>
    <property type="match status" value="1"/>
</dbReference>
<evidence type="ECO:0000259" key="7">
    <source>
        <dbReference type="PROSITE" id="PS51123"/>
    </source>
</evidence>
<evidence type="ECO:0000256" key="4">
    <source>
        <dbReference type="PROSITE-ProRule" id="PRU00473"/>
    </source>
</evidence>
<keyword evidence="3" id="KW-0998">Cell outer membrane</keyword>
<evidence type="ECO:0000313" key="8">
    <source>
        <dbReference type="EMBL" id="WXB16038.1"/>
    </source>
</evidence>
<gene>
    <name evidence="8" type="ORF">LZC94_01925</name>
</gene>
<accession>A0ABZ2LYS8</accession>
<dbReference type="InterPro" id="IPR006690">
    <property type="entry name" value="OMPA-like_CS"/>
</dbReference>
<dbReference type="InterPro" id="IPR036737">
    <property type="entry name" value="OmpA-like_sf"/>
</dbReference>
<keyword evidence="6" id="KW-0732">Signal</keyword>
<name>A0ABZ2LYS8_9BACT</name>
<proteinExistence type="predicted"/>
<evidence type="ECO:0000256" key="6">
    <source>
        <dbReference type="SAM" id="SignalP"/>
    </source>
</evidence>
<organism evidence="8 9">
    <name type="scientific">Pendulispora albinea</name>
    <dbReference type="NCBI Taxonomy" id="2741071"/>
    <lineage>
        <taxon>Bacteria</taxon>
        <taxon>Pseudomonadati</taxon>
        <taxon>Myxococcota</taxon>
        <taxon>Myxococcia</taxon>
        <taxon>Myxococcales</taxon>
        <taxon>Sorangiineae</taxon>
        <taxon>Pendulisporaceae</taxon>
        <taxon>Pendulispora</taxon>
    </lineage>
</organism>
<feature type="signal peptide" evidence="6">
    <location>
        <begin position="1"/>
        <end position="19"/>
    </location>
</feature>
<dbReference type="CDD" id="cd07185">
    <property type="entry name" value="OmpA_C-like"/>
    <property type="match status" value="1"/>
</dbReference>
<reference evidence="8 9" key="1">
    <citation type="submission" date="2021-12" db="EMBL/GenBank/DDBJ databases">
        <title>Discovery of the Pendulisporaceae a myxobacterial family with distinct sporulation behavior and unique specialized metabolism.</title>
        <authorList>
            <person name="Garcia R."/>
            <person name="Popoff A."/>
            <person name="Bader C.D."/>
            <person name="Loehr J."/>
            <person name="Walesch S."/>
            <person name="Walt C."/>
            <person name="Boldt J."/>
            <person name="Bunk B."/>
            <person name="Haeckl F.J.F.P.J."/>
            <person name="Gunesch A.P."/>
            <person name="Birkelbach J."/>
            <person name="Nuebel U."/>
            <person name="Pietschmann T."/>
            <person name="Bach T."/>
            <person name="Mueller R."/>
        </authorList>
    </citation>
    <scope>NUCLEOTIDE SEQUENCE [LARGE SCALE GENOMIC DNA]</scope>
    <source>
        <strain evidence="8 9">MSr11954</strain>
    </source>
</reference>
<feature type="region of interest" description="Disordered" evidence="5">
    <location>
        <begin position="22"/>
        <end position="48"/>
    </location>
</feature>
<comment type="subcellular location">
    <subcellularLocation>
        <location evidence="1">Cell outer membrane</location>
    </subcellularLocation>
</comment>
<dbReference type="InterPro" id="IPR050330">
    <property type="entry name" value="Bact_OuterMem_StrucFunc"/>
</dbReference>
<feature type="compositionally biased region" description="Low complexity" evidence="5">
    <location>
        <begin position="32"/>
        <end position="47"/>
    </location>
</feature>
<dbReference type="Proteomes" id="UP001370348">
    <property type="component" value="Chromosome"/>
</dbReference>
<dbReference type="PROSITE" id="PS51257">
    <property type="entry name" value="PROKAR_LIPOPROTEIN"/>
    <property type="match status" value="1"/>
</dbReference>
<dbReference type="RefSeq" id="WP_394825668.1">
    <property type="nucleotide sequence ID" value="NZ_CP089984.1"/>
</dbReference>